<keyword evidence="9" id="KW-0961">Cell wall biogenesis/degradation</keyword>
<keyword evidence="8 11" id="KW-0326">Glycosidase</keyword>
<keyword evidence="6 11" id="KW-0378">Hydrolase</keyword>
<name>A0A0V1PZJ7_9ASCO</name>
<dbReference type="GO" id="GO:0009277">
    <property type="term" value="C:fungal-type cell wall"/>
    <property type="evidence" value="ECO:0007669"/>
    <property type="project" value="TreeGrafter"/>
</dbReference>
<evidence type="ECO:0000256" key="7">
    <source>
        <dbReference type="ARBA" id="ARBA00023180"/>
    </source>
</evidence>
<evidence type="ECO:0000256" key="13">
    <source>
        <dbReference type="SAM" id="SignalP"/>
    </source>
</evidence>
<dbReference type="InterPro" id="IPR017853">
    <property type="entry name" value="GH"/>
</dbReference>
<protein>
    <recommendedName>
        <fullName evidence="16">Cell surface mannoprotein MP65</fullName>
    </recommendedName>
</protein>
<evidence type="ECO:0008006" key="16">
    <source>
        <dbReference type="Google" id="ProtNLM"/>
    </source>
</evidence>
<evidence type="ECO:0000256" key="11">
    <source>
        <dbReference type="RuleBase" id="RU004336"/>
    </source>
</evidence>
<keyword evidence="5 13" id="KW-0732">Signal</keyword>
<evidence type="ECO:0000256" key="5">
    <source>
        <dbReference type="ARBA" id="ARBA00022729"/>
    </source>
</evidence>
<evidence type="ECO:0000313" key="14">
    <source>
        <dbReference type="EMBL" id="KSA01694.1"/>
    </source>
</evidence>
<evidence type="ECO:0000256" key="10">
    <source>
        <dbReference type="RuleBase" id="RU004335"/>
    </source>
</evidence>
<dbReference type="PROSITE" id="PS00587">
    <property type="entry name" value="GLYCOSYL_HYDROL_F17"/>
    <property type="match status" value="1"/>
</dbReference>
<keyword evidence="7" id="KW-0325">Glycoprotein</keyword>
<dbReference type="EMBL" id="LMYN01000046">
    <property type="protein sequence ID" value="KSA01694.1"/>
    <property type="molecule type" value="Genomic_DNA"/>
</dbReference>
<comment type="caution">
    <text evidence="14">The sequence shown here is derived from an EMBL/GenBank/DDBJ whole genome shotgun (WGS) entry which is preliminary data.</text>
</comment>
<evidence type="ECO:0000256" key="1">
    <source>
        <dbReference type="ARBA" id="ARBA00004191"/>
    </source>
</evidence>
<feature type="compositionally biased region" description="Low complexity" evidence="12">
    <location>
        <begin position="90"/>
        <end position="114"/>
    </location>
</feature>
<dbReference type="OrthoDB" id="941679at2759"/>
<organism evidence="14 15">
    <name type="scientific">Debaryomyces fabryi</name>
    <dbReference type="NCBI Taxonomy" id="58627"/>
    <lineage>
        <taxon>Eukaryota</taxon>
        <taxon>Fungi</taxon>
        <taxon>Dikarya</taxon>
        <taxon>Ascomycota</taxon>
        <taxon>Saccharomycotina</taxon>
        <taxon>Pichiomycetes</taxon>
        <taxon>Debaryomycetaceae</taxon>
        <taxon>Debaryomyces</taxon>
    </lineage>
</organism>
<evidence type="ECO:0000313" key="15">
    <source>
        <dbReference type="Proteomes" id="UP000054251"/>
    </source>
</evidence>
<evidence type="ECO:0000256" key="12">
    <source>
        <dbReference type="SAM" id="MobiDB-lite"/>
    </source>
</evidence>
<dbReference type="GO" id="GO:0009986">
    <property type="term" value="C:cell surface"/>
    <property type="evidence" value="ECO:0007669"/>
    <property type="project" value="TreeGrafter"/>
</dbReference>
<feature type="region of interest" description="Disordered" evidence="12">
    <location>
        <begin position="72"/>
        <end position="118"/>
    </location>
</feature>
<keyword evidence="3" id="KW-0134">Cell wall</keyword>
<sequence length="372" mass="38855">MLFKSFVSAALVGAVLAQPLQQHQHHEHKMEKKDVKVVTQTSVVKVTVGANTYTEPIQVSTSAVDVTSATEAAQIRPSSFSNPSTFETQTTTGSASESTGASSSSSGSESSSSGVGAGGAKGITYTPYSNDGGCKSSSQIQKEVSQLSGFDIIRLYGVDCDQVAQVLSAKTSSQKVFAGIYDVSNIESGIESLASAVKSSGSWDDIYTVSIGNELVNNGEATASQIGEYVKTGKAALKSAGYTGKVVSVDTFIAVINNPDLCDHSDYIAVNAHAFFDGHVSAEQAGTWVLQQIQRVATACGGSKDVFITETGWPSKGDSNGVAVPSTSNQKSAIDSIKDTCGDAVTLFTAFNDLWKADGAYNAEKYWGIYSS</sequence>
<dbReference type="GO" id="GO:0071555">
    <property type="term" value="P:cell wall organization"/>
    <property type="evidence" value="ECO:0007669"/>
    <property type="project" value="UniProtKB-KW"/>
</dbReference>
<dbReference type="Pfam" id="PF00332">
    <property type="entry name" value="Glyco_hydro_17"/>
    <property type="match status" value="1"/>
</dbReference>
<proteinExistence type="inferred from homology"/>
<dbReference type="SUPFAM" id="SSF51445">
    <property type="entry name" value="(Trans)glycosidases"/>
    <property type="match status" value="1"/>
</dbReference>
<evidence type="ECO:0000256" key="8">
    <source>
        <dbReference type="ARBA" id="ARBA00023295"/>
    </source>
</evidence>
<dbReference type="GO" id="GO:0005576">
    <property type="term" value="C:extracellular region"/>
    <property type="evidence" value="ECO:0007669"/>
    <property type="project" value="UniProtKB-ARBA"/>
</dbReference>
<dbReference type="PANTHER" id="PTHR16631:SF14">
    <property type="entry name" value="FAMILY 17 GLUCOSIDASE SCW10-RELATED"/>
    <property type="match status" value="1"/>
</dbReference>
<dbReference type="AlphaFoldDB" id="A0A0V1PZJ7"/>
<dbReference type="GO" id="GO:0005975">
    <property type="term" value="P:carbohydrate metabolic process"/>
    <property type="evidence" value="ECO:0007669"/>
    <property type="project" value="InterPro"/>
</dbReference>
<dbReference type="Proteomes" id="UP000054251">
    <property type="component" value="Unassembled WGS sequence"/>
</dbReference>
<dbReference type="GO" id="GO:0042973">
    <property type="term" value="F:glucan endo-1,3-beta-D-glucosidase activity"/>
    <property type="evidence" value="ECO:0007669"/>
    <property type="project" value="TreeGrafter"/>
</dbReference>
<gene>
    <name evidence="14" type="ORF">AC631_02568</name>
</gene>
<dbReference type="InterPro" id="IPR000490">
    <property type="entry name" value="Glyco_hydro_17"/>
</dbReference>
<dbReference type="GeneID" id="26839577"/>
<feature type="compositionally biased region" description="Polar residues" evidence="12">
    <location>
        <begin position="72"/>
        <end position="89"/>
    </location>
</feature>
<dbReference type="RefSeq" id="XP_015467796.1">
    <property type="nucleotide sequence ID" value="XM_015611398.1"/>
</dbReference>
<dbReference type="PANTHER" id="PTHR16631">
    <property type="entry name" value="GLUCAN 1,3-BETA-GLUCOSIDASE"/>
    <property type="match status" value="1"/>
</dbReference>
<reference evidence="14 15" key="1">
    <citation type="submission" date="2015-11" db="EMBL/GenBank/DDBJ databases">
        <title>The genome of Debaryomyces fabryi.</title>
        <authorList>
            <person name="Tafer H."/>
            <person name="Lopandic K."/>
        </authorList>
    </citation>
    <scope>NUCLEOTIDE SEQUENCE [LARGE SCALE GENOMIC DNA]</scope>
    <source>
        <strain evidence="14 15">CBS 789</strain>
    </source>
</reference>
<dbReference type="FunFam" id="3.20.20.80:FF:000111">
    <property type="entry name" value="Soluble cell wall protein"/>
    <property type="match status" value="1"/>
</dbReference>
<keyword evidence="4" id="KW-0964">Secreted</keyword>
<keyword evidence="15" id="KW-1185">Reference proteome</keyword>
<dbReference type="InterPro" id="IPR050732">
    <property type="entry name" value="Beta-glucan_modifiers"/>
</dbReference>
<evidence type="ECO:0000256" key="9">
    <source>
        <dbReference type="ARBA" id="ARBA00023316"/>
    </source>
</evidence>
<feature type="signal peptide" evidence="13">
    <location>
        <begin position="1"/>
        <end position="17"/>
    </location>
</feature>
<evidence type="ECO:0000256" key="3">
    <source>
        <dbReference type="ARBA" id="ARBA00022512"/>
    </source>
</evidence>
<evidence type="ECO:0000256" key="2">
    <source>
        <dbReference type="ARBA" id="ARBA00008773"/>
    </source>
</evidence>
<accession>A0A0V1PZJ7</accession>
<comment type="similarity">
    <text evidence="2 10">Belongs to the glycosyl hydrolase 17 family.</text>
</comment>
<dbReference type="Gene3D" id="3.20.20.80">
    <property type="entry name" value="Glycosidases"/>
    <property type="match status" value="2"/>
</dbReference>
<evidence type="ECO:0000256" key="4">
    <source>
        <dbReference type="ARBA" id="ARBA00022525"/>
    </source>
</evidence>
<feature type="chain" id="PRO_5006884542" description="Cell surface mannoprotein MP65" evidence="13">
    <location>
        <begin position="18"/>
        <end position="372"/>
    </location>
</feature>
<comment type="subcellular location">
    <subcellularLocation>
        <location evidence="1">Secreted</location>
        <location evidence="1">Cell wall</location>
    </subcellularLocation>
</comment>
<evidence type="ECO:0000256" key="6">
    <source>
        <dbReference type="ARBA" id="ARBA00022801"/>
    </source>
</evidence>